<dbReference type="GO" id="GO:0005524">
    <property type="term" value="F:ATP binding"/>
    <property type="evidence" value="ECO:0007669"/>
    <property type="project" value="UniProtKB-KW"/>
</dbReference>
<keyword evidence="4" id="KW-0235">DNA replication</keyword>
<dbReference type="PANTHER" id="PTHR45674:SF13">
    <property type="entry name" value="DNA LIGASE-RELATED"/>
    <property type="match status" value="1"/>
</dbReference>
<dbReference type="GO" id="GO:0051301">
    <property type="term" value="P:cell division"/>
    <property type="evidence" value="ECO:0007669"/>
    <property type="project" value="UniProtKB-KW"/>
</dbReference>
<evidence type="ECO:0000256" key="10">
    <source>
        <dbReference type="ARBA" id="ARBA00023172"/>
    </source>
</evidence>
<dbReference type="InterPro" id="IPR012310">
    <property type="entry name" value="DNA_ligase_ATP-dep_cent"/>
</dbReference>
<dbReference type="InterPro" id="IPR036599">
    <property type="entry name" value="DNA_ligase_N_sf"/>
</dbReference>
<dbReference type="GO" id="GO:0003677">
    <property type="term" value="F:DNA binding"/>
    <property type="evidence" value="ECO:0007669"/>
    <property type="project" value="InterPro"/>
</dbReference>
<accession>A0AAP2DPP9</accession>
<keyword evidence="6" id="KW-0547">Nucleotide-binding</keyword>
<evidence type="ECO:0000256" key="5">
    <source>
        <dbReference type="ARBA" id="ARBA00022723"/>
    </source>
</evidence>
<dbReference type="InterPro" id="IPR026333">
    <property type="entry name" value="ATP_dep_DNA_lig_pp_1105_fam"/>
</dbReference>
<feature type="domain" description="ATP-dependent DNA ligase family profile" evidence="14">
    <location>
        <begin position="302"/>
        <end position="431"/>
    </location>
</feature>
<dbReference type="PROSITE" id="PS50160">
    <property type="entry name" value="DNA_LIGASE_A3"/>
    <property type="match status" value="1"/>
</dbReference>
<dbReference type="NCBIfam" id="NF006701">
    <property type="entry name" value="PRK09247.1"/>
    <property type="match status" value="1"/>
</dbReference>
<dbReference type="PROSITE" id="PS00697">
    <property type="entry name" value="DNA_LIGASE_A1"/>
    <property type="match status" value="1"/>
</dbReference>
<dbReference type="Proteomes" id="UP001319200">
    <property type="component" value="Unassembled WGS sequence"/>
</dbReference>
<evidence type="ECO:0000256" key="7">
    <source>
        <dbReference type="ARBA" id="ARBA00022763"/>
    </source>
</evidence>
<keyword evidence="3" id="KW-0132">Cell division</keyword>
<dbReference type="AlphaFoldDB" id="A0AAP2DPP9"/>
<keyword evidence="8" id="KW-0067">ATP-binding</keyword>
<evidence type="ECO:0000259" key="14">
    <source>
        <dbReference type="PROSITE" id="PS50160"/>
    </source>
</evidence>
<evidence type="ECO:0000313" key="16">
    <source>
        <dbReference type="Proteomes" id="UP001319200"/>
    </source>
</evidence>
<evidence type="ECO:0000256" key="3">
    <source>
        <dbReference type="ARBA" id="ARBA00022618"/>
    </source>
</evidence>
<keyword evidence="9" id="KW-0460">Magnesium</keyword>
<dbReference type="CDD" id="cd07897">
    <property type="entry name" value="Adenylation_DNA_ligase_Bac1"/>
    <property type="match status" value="1"/>
</dbReference>
<proteinExistence type="predicted"/>
<evidence type="ECO:0000256" key="4">
    <source>
        <dbReference type="ARBA" id="ARBA00022705"/>
    </source>
</evidence>
<dbReference type="InterPro" id="IPR012309">
    <property type="entry name" value="DNA_ligase_ATP-dep_C"/>
</dbReference>
<dbReference type="EMBL" id="JAHESF010000012">
    <property type="protein sequence ID" value="MBT1698024.1"/>
    <property type="molecule type" value="Genomic_DNA"/>
</dbReference>
<keyword evidence="10" id="KW-0233">DNA recombination</keyword>
<dbReference type="InterPro" id="IPR012308">
    <property type="entry name" value="DNA_ligase_ATP-dep_N"/>
</dbReference>
<dbReference type="GO" id="GO:0046872">
    <property type="term" value="F:metal ion binding"/>
    <property type="evidence" value="ECO:0007669"/>
    <property type="project" value="UniProtKB-KW"/>
</dbReference>
<evidence type="ECO:0000256" key="8">
    <source>
        <dbReference type="ARBA" id="ARBA00022840"/>
    </source>
</evidence>
<evidence type="ECO:0000256" key="9">
    <source>
        <dbReference type="ARBA" id="ARBA00022842"/>
    </source>
</evidence>
<evidence type="ECO:0000256" key="2">
    <source>
        <dbReference type="ARBA" id="ARBA00022598"/>
    </source>
</evidence>
<dbReference type="GO" id="GO:0003910">
    <property type="term" value="F:DNA ligase (ATP) activity"/>
    <property type="evidence" value="ECO:0007669"/>
    <property type="project" value="UniProtKB-EC"/>
</dbReference>
<dbReference type="EC" id="6.5.1.1" evidence="1"/>
<evidence type="ECO:0000313" key="15">
    <source>
        <dbReference type="EMBL" id="MBT1698024.1"/>
    </source>
</evidence>
<dbReference type="GO" id="GO:0006310">
    <property type="term" value="P:DNA recombination"/>
    <property type="evidence" value="ECO:0007669"/>
    <property type="project" value="UniProtKB-KW"/>
</dbReference>
<evidence type="ECO:0000256" key="13">
    <source>
        <dbReference type="ARBA" id="ARBA00034003"/>
    </source>
</evidence>
<evidence type="ECO:0000256" key="11">
    <source>
        <dbReference type="ARBA" id="ARBA00023204"/>
    </source>
</evidence>
<dbReference type="InterPro" id="IPR016059">
    <property type="entry name" value="DNA_ligase_ATP-dep_CS"/>
</dbReference>
<evidence type="ECO:0000256" key="1">
    <source>
        <dbReference type="ARBA" id="ARBA00012727"/>
    </source>
</evidence>
<dbReference type="CDD" id="cd07972">
    <property type="entry name" value="OBF_DNA_ligase_Arch_LigB"/>
    <property type="match status" value="1"/>
</dbReference>
<dbReference type="Gene3D" id="1.10.3260.10">
    <property type="entry name" value="DNA ligase, ATP-dependent, N-terminal domain"/>
    <property type="match status" value="1"/>
</dbReference>
<dbReference type="RefSeq" id="WP_254163895.1">
    <property type="nucleotide sequence ID" value="NZ_JAHESF010000012.1"/>
</dbReference>
<dbReference type="InterPro" id="IPR012340">
    <property type="entry name" value="NA-bd_OB-fold"/>
</dbReference>
<organism evidence="15 16">
    <name type="scientific">Chryseosolibacter histidini</name>
    <dbReference type="NCBI Taxonomy" id="2782349"/>
    <lineage>
        <taxon>Bacteria</taxon>
        <taxon>Pseudomonadati</taxon>
        <taxon>Bacteroidota</taxon>
        <taxon>Cytophagia</taxon>
        <taxon>Cytophagales</taxon>
        <taxon>Chryseotaleaceae</taxon>
        <taxon>Chryseosolibacter</taxon>
    </lineage>
</organism>
<dbReference type="Gene3D" id="3.30.470.30">
    <property type="entry name" value="DNA ligase/mRNA capping enzyme"/>
    <property type="match status" value="1"/>
</dbReference>
<evidence type="ECO:0000256" key="12">
    <source>
        <dbReference type="ARBA" id="ARBA00023306"/>
    </source>
</evidence>
<dbReference type="SUPFAM" id="SSF50249">
    <property type="entry name" value="Nucleic acid-binding proteins"/>
    <property type="match status" value="1"/>
</dbReference>
<reference evidence="15 16" key="1">
    <citation type="submission" date="2021-05" db="EMBL/GenBank/DDBJ databases">
        <title>A Polyphasic approach of four new species of the genus Ohtaekwangia: Ohtaekwangia histidinii sp. nov., Ohtaekwangia cretensis sp. nov., Ohtaekwangia indiensis sp. nov., Ohtaekwangia reichenbachii sp. nov. from diverse environment.</title>
        <authorList>
            <person name="Octaviana S."/>
        </authorList>
    </citation>
    <scope>NUCLEOTIDE SEQUENCE [LARGE SCALE GENOMIC DNA]</scope>
    <source>
        <strain evidence="15 16">PWU4</strain>
    </source>
</reference>
<keyword evidence="2 15" id="KW-0436">Ligase</keyword>
<evidence type="ECO:0000256" key="6">
    <source>
        <dbReference type="ARBA" id="ARBA00022741"/>
    </source>
</evidence>
<gene>
    <name evidence="15" type="ORF">KK083_14115</name>
</gene>
<keyword evidence="11" id="KW-0234">DNA repair</keyword>
<keyword evidence="12" id="KW-0131">Cell cycle</keyword>
<dbReference type="Gene3D" id="2.40.50.140">
    <property type="entry name" value="Nucleic acid-binding proteins"/>
    <property type="match status" value="1"/>
</dbReference>
<dbReference type="Pfam" id="PF01068">
    <property type="entry name" value="DNA_ligase_A_M"/>
    <property type="match status" value="1"/>
</dbReference>
<dbReference type="GO" id="GO:0006260">
    <property type="term" value="P:DNA replication"/>
    <property type="evidence" value="ECO:0007669"/>
    <property type="project" value="UniProtKB-KW"/>
</dbReference>
<comment type="caution">
    <text evidence="15">The sequence shown here is derived from an EMBL/GenBank/DDBJ whole genome shotgun (WGS) entry which is preliminary data.</text>
</comment>
<dbReference type="GO" id="GO:0006281">
    <property type="term" value="P:DNA repair"/>
    <property type="evidence" value="ECO:0007669"/>
    <property type="project" value="UniProtKB-KW"/>
</dbReference>
<dbReference type="Pfam" id="PF04675">
    <property type="entry name" value="DNA_ligase_A_N"/>
    <property type="match status" value="1"/>
</dbReference>
<dbReference type="Pfam" id="PF04679">
    <property type="entry name" value="DNA_ligase_A_C"/>
    <property type="match status" value="1"/>
</dbReference>
<name>A0AAP2DPP9_9BACT</name>
<protein>
    <recommendedName>
        <fullName evidence="1">DNA ligase (ATP)</fullName>
        <ecNumber evidence="1">6.5.1.1</ecNumber>
    </recommendedName>
</protein>
<dbReference type="SUPFAM" id="SSF117018">
    <property type="entry name" value="ATP-dependent DNA ligase DNA-binding domain"/>
    <property type="match status" value="1"/>
</dbReference>
<keyword evidence="7" id="KW-0227">DNA damage</keyword>
<dbReference type="InterPro" id="IPR050191">
    <property type="entry name" value="ATP-dep_DNA_ligase"/>
</dbReference>
<keyword evidence="16" id="KW-1185">Reference proteome</keyword>
<dbReference type="NCBIfam" id="TIGR04120">
    <property type="entry name" value="DNA_lig_bact"/>
    <property type="match status" value="1"/>
</dbReference>
<sequence>MKHFTRLFTDLDQTTKTLGKIKALIDYFGKASDQDKLWAIALLSHRRPKRTVNANYLAQWANELSGLPEWLFYESYTVVGDLAETITLVLPSEFEESDFSLTYWIDFIKALEPLEVPEKKEKILWAWGQLNETERFVFNKLITGGFRIGVSQQLMVKALAKFADVKENVVAHRLMGNWSPELDTFSGLLYTTDGTDVSKPYPFYLAYALEDDVHTLGEPHEWIAERKWDGIRGQVIVRSGQLFVWSRGEELVTDKYPEYQEMLKLLPDGTAIDGEILPFKGDLPMAFAALQTRIGRKNLSAKLLKEVPVAFVAYDVLEWQGEDIRTWKFEDRRARLEAICPVNHPVLRLSPAVTFDTWEQLALERERSREFLSEGIMLKRKDSIYRNGRRRGDWWKWKINPFTVDAVMIYAMRGHGRRANLYTDYTFAVWDGDQLVPFTKAYSGLTDEEIREVDRWVKQNTVERFGPVRSVKPELVFEIAFEGINRSSRHKSGIALRFPRMARWRKDKTASEANTLNDLNSLLRFSEAGR</sequence>
<dbReference type="PANTHER" id="PTHR45674">
    <property type="entry name" value="DNA LIGASE 1/3 FAMILY MEMBER"/>
    <property type="match status" value="1"/>
</dbReference>
<comment type="catalytic activity">
    <reaction evidence="13">
        <text>ATP + (deoxyribonucleotide)n-3'-hydroxyl + 5'-phospho-(deoxyribonucleotide)m = (deoxyribonucleotide)n+m + AMP + diphosphate.</text>
        <dbReference type="EC" id="6.5.1.1"/>
    </reaction>
</comment>
<dbReference type="SUPFAM" id="SSF56091">
    <property type="entry name" value="DNA ligase/mRNA capping enzyme, catalytic domain"/>
    <property type="match status" value="1"/>
</dbReference>
<keyword evidence="5" id="KW-0479">Metal-binding</keyword>